<dbReference type="InterPro" id="IPR042122">
    <property type="entry name" value="Ser_AcTrfase_N_sf"/>
</dbReference>
<dbReference type="InterPro" id="IPR045304">
    <property type="entry name" value="LbH_SAT"/>
</dbReference>
<dbReference type="RefSeq" id="WP_176949737.1">
    <property type="nucleotide sequence ID" value="NZ_JABXYK010000005.1"/>
</dbReference>
<evidence type="ECO:0000256" key="3">
    <source>
        <dbReference type="ARBA" id="ARBA00022679"/>
    </source>
</evidence>
<dbReference type="GO" id="GO:0009001">
    <property type="term" value="F:serine O-acetyltransferase activity"/>
    <property type="evidence" value="ECO:0007669"/>
    <property type="project" value="UniProtKB-EC"/>
</dbReference>
<evidence type="ECO:0000256" key="6">
    <source>
        <dbReference type="SAM" id="MobiDB-lite"/>
    </source>
</evidence>
<gene>
    <name evidence="8" type="primary">cysE</name>
    <name evidence="8" type="ORF">HV823_10935</name>
</gene>
<evidence type="ECO:0000259" key="7">
    <source>
        <dbReference type="SMART" id="SM00971"/>
    </source>
</evidence>
<dbReference type="NCBIfam" id="TIGR01172">
    <property type="entry name" value="cysE"/>
    <property type="match status" value="1"/>
</dbReference>
<evidence type="ECO:0000256" key="2">
    <source>
        <dbReference type="ARBA" id="ARBA00022605"/>
    </source>
</evidence>
<dbReference type="InterPro" id="IPR011004">
    <property type="entry name" value="Trimer_LpxA-like_sf"/>
</dbReference>
<reference evidence="8 9" key="1">
    <citation type="submission" date="2020-06" db="EMBL/GenBank/DDBJ databases">
        <title>Rhizobium sp.nov. isolated from the tomato plant.</title>
        <authorList>
            <person name="Thin K.K."/>
            <person name="Zhang X."/>
            <person name="He S."/>
        </authorList>
    </citation>
    <scope>NUCLEOTIDE SEQUENCE [LARGE SCALE GENOMIC DNA]</scope>
    <source>
        <strain evidence="8 9">DBTS2</strain>
    </source>
</reference>
<dbReference type="EMBL" id="JABXYK010000005">
    <property type="protein sequence ID" value="NVP55765.1"/>
    <property type="molecule type" value="Genomic_DNA"/>
</dbReference>
<keyword evidence="3 8" id="KW-0808">Transferase</keyword>
<dbReference type="SMART" id="SM00971">
    <property type="entry name" value="SATase_N"/>
    <property type="match status" value="1"/>
</dbReference>
<evidence type="ECO:0000313" key="9">
    <source>
        <dbReference type="Proteomes" id="UP000659172"/>
    </source>
</evidence>
<dbReference type="InterPro" id="IPR018357">
    <property type="entry name" value="Hexapep_transf_CS"/>
</dbReference>
<comment type="caution">
    <text evidence="8">The sequence shown here is derived from an EMBL/GenBank/DDBJ whole genome shotgun (WGS) entry which is preliminary data.</text>
</comment>
<keyword evidence="4" id="KW-0677">Repeat</keyword>
<evidence type="ECO:0000256" key="5">
    <source>
        <dbReference type="ARBA" id="ARBA00023315"/>
    </source>
</evidence>
<feature type="region of interest" description="Disordered" evidence="6">
    <location>
        <begin position="1"/>
        <end position="27"/>
    </location>
</feature>
<dbReference type="PROSITE" id="PS00101">
    <property type="entry name" value="HEXAPEP_TRANSFERASES"/>
    <property type="match status" value="1"/>
</dbReference>
<keyword evidence="9" id="KW-1185">Reference proteome</keyword>
<feature type="domain" description="Serine acetyltransferase N-terminal" evidence="7">
    <location>
        <begin position="30"/>
        <end position="131"/>
    </location>
</feature>
<dbReference type="PANTHER" id="PTHR42811">
    <property type="entry name" value="SERINE ACETYLTRANSFERASE"/>
    <property type="match status" value="1"/>
</dbReference>
<dbReference type="Gene3D" id="1.10.3130.10">
    <property type="entry name" value="serine acetyltransferase, domain 1"/>
    <property type="match status" value="1"/>
</dbReference>
<dbReference type="Proteomes" id="UP000659172">
    <property type="component" value="Unassembled WGS sequence"/>
</dbReference>
<dbReference type="NCBIfam" id="NF041874">
    <property type="entry name" value="EPS_EpsC"/>
    <property type="match status" value="1"/>
</dbReference>
<proteinExistence type="predicted"/>
<dbReference type="InterPro" id="IPR053376">
    <property type="entry name" value="Serine_acetyltransferase"/>
</dbReference>
<keyword evidence="2" id="KW-0028">Amino-acid biosynthesis</keyword>
<evidence type="ECO:0000256" key="1">
    <source>
        <dbReference type="ARBA" id="ARBA00018522"/>
    </source>
</evidence>
<dbReference type="Gene3D" id="2.160.10.10">
    <property type="entry name" value="Hexapeptide repeat proteins"/>
    <property type="match status" value="1"/>
</dbReference>
<dbReference type="InterPro" id="IPR005881">
    <property type="entry name" value="Ser_O-AcTrfase"/>
</dbReference>
<name>A0ABX2QDE5_9HYPH</name>
<dbReference type="CDD" id="cd03354">
    <property type="entry name" value="LbH_SAT"/>
    <property type="match status" value="1"/>
</dbReference>
<dbReference type="SUPFAM" id="SSF51161">
    <property type="entry name" value="Trimeric LpxA-like enzymes"/>
    <property type="match status" value="1"/>
</dbReference>
<accession>A0ABX2QDE5</accession>
<dbReference type="InterPro" id="IPR010493">
    <property type="entry name" value="Ser_AcTrfase_N"/>
</dbReference>
<protein>
    <recommendedName>
        <fullName evidence="1">Serine acetyltransferase</fullName>
    </recommendedName>
</protein>
<sequence length="280" mass="29232">MSVNAPNAASCRADQPLQAKPSQDRPEGPVWQVIRAEAEAAAGREPTLRSLMQPVLAAASGADMLVRVLSSRLAAGEVERDLLQALLRDVVDGETLAEAEADIAAVIDRDPACPGPAHVLLNLKGFQALQAYRFAHRLWNAGRHASARLVASQAALAFDVDIHPAARIGSGVMLDHGSGIVIGETAIVEDDVSMLQGVTLGGTGRETADRHPKIRRGVMIGAGAEILGNVEVGGCSKVAAGSVVLADVAAHTTVAGVPARTVRIHDRKEVPAEEMTQDVL</sequence>
<keyword evidence="5 8" id="KW-0012">Acyltransferase</keyword>
<dbReference type="Pfam" id="PF06426">
    <property type="entry name" value="SATase_N"/>
    <property type="match status" value="1"/>
</dbReference>
<evidence type="ECO:0000256" key="4">
    <source>
        <dbReference type="ARBA" id="ARBA00022737"/>
    </source>
</evidence>
<organism evidence="8 9">
    <name type="scientific">Mycoplana rhizolycopersici</name>
    <dbReference type="NCBI Taxonomy" id="2746702"/>
    <lineage>
        <taxon>Bacteria</taxon>
        <taxon>Pseudomonadati</taxon>
        <taxon>Pseudomonadota</taxon>
        <taxon>Alphaproteobacteria</taxon>
        <taxon>Hyphomicrobiales</taxon>
        <taxon>Rhizobiaceae</taxon>
        <taxon>Mycoplana</taxon>
    </lineage>
</organism>
<evidence type="ECO:0000313" key="8">
    <source>
        <dbReference type="EMBL" id="NVP55765.1"/>
    </source>
</evidence>